<feature type="compositionally biased region" description="Polar residues" evidence="2">
    <location>
        <begin position="631"/>
        <end position="647"/>
    </location>
</feature>
<evidence type="ECO:0000256" key="2">
    <source>
        <dbReference type="SAM" id="MobiDB-lite"/>
    </source>
</evidence>
<feature type="domain" description="LsmAD" evidence="3">
    <location>
        <begin position="200"/>
        <end position="270"/>
    </location>
</feature>
<evidence type="ECO:0000256" key="1">
    <source>
        <dbReference type="SAM" id="Coils"/>
    </source>
</evidence>
<dbReference type="GO" id="GO:0010494">
    <property type="term" value="C:cytoplasmic stress granule"/>
    <property type="evidence" value="ECO:0007669"/>
    <property type="project" value="TreeGrafter"/>
</dbReference>
<dbReference type="Pfam" id="PF06741">
    <property type="entry name" value="LsmAD"/>
    <property type="match status" value="1"/>
</dbReference>
<dbReference type="GO" id="GO:0034063">
    <property type="term" value="P:stress granule assembly"/>
    <property type="evidence" value="ECO:0007669"/>
    <property type="project" value="TreeGrafter"/>
</dbReference>
<feature type="region of interest" description="Disordered" evidence="2">
    <location>
        <begin position="1"/>
        <end position="33"/>
    </location>
</feature>
<dbReference type="InterPro" id="IPR045117">
    <property type="entry name" value="ATXN2-like"/>
</dbReference>
<dbReference type="PANTHER" id="PTHR12854:SF7">
    <property type="entry name" value="ATAXIN-2 HOMOLOG"/>
    <property type="match status" value="1"/>
</dbReference>
<dbReference type="Pfam" id="PF14438">
    <property type="entry name" value="SM-ATX"/>
    <property type="match status" value="1"/>
</dbReference>
<evidence type="ECO:0000259" key="3">
    <source>
        <dbReference type="SMART" id="SM01272"/>
    </source>
</evidence>
<accession>M2XZI5</accession>
<dbReference type="Gramene" id="EME29063">
    <property type="protein sequence ID" value="EME29063"/>
    <property type="gene ID" value="Gasu_34570"/>
</dbReference>
<dbReference type="RefSeq" id="XP_005705583.1">
    <property type="nucleotide sequence ID" value="XM_005705526.1"/>
</dbReference>
<dbReference type="PANTHER" id="PTHR12854">
    <property type="entry name" value="ATAXIN 2-RELATED"/>
    <property type="match status" value="1"/>
</dbReference>
<protein>
    <recommendedName>
        <fullName evidence="3">LsmAD domain-containing protein</fullName>
    </recommendedName>
</protein>
<dbReference type="eggNOG" id="KOG2375">
    <property type="taxonomic scope" value="Eukaryota"/>
</dbReference>
<dbReference type="GeneID" id="17087889"/>
<evidence type="ECO:0000313" key="4">
    <source>
        <dbReference type="EMBL" id="EME29063.1"/>
    </source>
</evidence>
<feature type="region of interest" description="Disordered" evidence="2">
    <location>
        <begin position="592"/>
        <end position="647"/>
    </location>
</feature>
<keyword evidence="1" id="KW-0175">Coiled coil</keyword>
<dbReference type="STRING" id="130081.M2XZI5"/>
<dbReference type="OrthoDB" id="6116at2759"/>
<feature type="coiled-coil region" evidence="1">
    <location>
        <begin position="222"/>
        <end position="249"/>
    </location>
</feature>
<dbReference type="InterPro" id="IPR025852">
    <property type="entry name" value="SM_dom_ATX"/>
</dbReference>
<dbReference type="KEGG" id="gsl:Gasu_34570"/>
<dbReference type="Proteomes" id="UP000030680">
    <property type="component" value="Unassembled WGS sequence"/>
</dbReference>
<reference evidence="5" key="1">
    <citation type="journal article" date="2013" name="Science">
        <title>Gene transfer from bacteria and archaea facilitated evolution of an extremophilic eukaryote.</title>
        <authorList>
            <person name="Schonknecht G."/>
            <person name="Chen W.H."/>
            <person name="Ternes C.M."/>
            <person name="Barbier G.G."/>
            <person name="Shrestha R.P."/>
            <person name="Stanke M."/>
            <person name="Brautigam A."/>
            <person name="Baker B.J."/>
            <person name="Banfield J.F."/>
            <person name="Garavito R.M."/>
            <person name="Carr K."/>
            <person name="Wilkerson C."/>
            <person name="Rensing S.A."/>
            <person name="Gagneul D."/>
            <person name="Dickenson N.E."/>
            <person name="Oesterhelt C."/>
            <person name="Lercher M.J."/>
            <person name="Weber A.P."/>
        </authorList>
    </citation>
    <scope>NUCLEOTIDE SEQUENCE [LARGE SCALE GENOMIC DNA]</scope>
    <source>
        <strain evidence="5">074W</strain>
    </source>
</reference>
<dbReference type="EMBL" id="KB454512">
    <property type="protein sequence ID" value="EME29063.1"/>
    <property type="molecule type" value="Genomic_DNA"/>
</dbReference>
<dbReference type="GO" id="GO:0003729">
    <property type="term" value="F:mRNA binding"/>
    <property type="evidence" value="ECO:0007669"/>
    <property type="project" value="TreeGrafter"/>
</dbReference>
<feature type="compositionally biased region" description="Low complexity" evidence="2">
    <location>
        <begin position="7"/>
        <end position="21"/>
    </location>
</feature>
<dbReference type="SMART" id="SM01272">
    <property type="entry name" value="LsmAD"/>
    <property type="match status" value="1"/>
</dbReference>
<name>M2XZI5_GALSU</name>
<organism evidence="4 5">
    <name type="scientific">Galdieria sulphuraria</name>
    <name type="common">Red alga</name>
    <dbReference type="NCBI Taxonomy" id="130081"/>
    <lineage>
        <taxon>Eukaryota</taxon>
        <taxon>Rhodophyta</taxon>
        <taxon>Bangiophyceae</taxon>
        <taxon>Galdieriales</taxon>
        <taxon>Galdieriaceae</taxon>
        <taxon>Galdieria</taxon>
    </lineage>
</organism>
<sequence length="647" mass="71694">MTNSIGSRYSSLSTMSSNSESTKSKTLGGLTPGSKEEKAALAELRHERLLFCLGSLLGTYVEVEVKGGSVFRGIFHGASKELGLCLKYCHLLEERTKTKKNVIETLVVEPKDFVQLIAKDVDFQNEDCVKASFSSHSDWNTDAEIAARTGTTSAGGARELQPFEEIVSLPEDASQGVTFGDLDSSVVPEWDQFALNKEKFGIKSTFKEELYTTKLDRSAPDFDAKLRKAEELAQQIRRAETTNIHLKEERGQELERDYDEELLYGAVVRENDAVESNQKSYEKKSTKSSMSVVKEELNGDSDSITPAESSYVSDFRQRTTEEFRRFKEEMDKKVKSSSVSKNENNEYEERINDGRSIHEDSAIFQLPKNVKDNRVFENSNESEKLPTTSRLNVHAAEFRPGQGFIYHAPNTGSEHSFTSMHEDSTLAQEFVSLSTNEVAKSNMHTEGVEAPTATPEEEEASSLNNMRMSYQSVNYPYGSYSVSAPFEGSPTFVPYNMTVGYDAKSGFAIPPNVTSPPMMGRNMAPSFTVPMNTYPMPNIPQTMNVPYYYGPGQQFYYATAYHGMLNPAHYVPNFPIPSAAVGSPVIGGFQPRSPPNDWVPGNDASPYLGPVSFPPSVRSSQRAAMGVPVSPKQNSEQTTGNESKVSK</sequence>
<dbReference type="AlphaFoldDB" id="M2XZI5"/>
<dbReference type="InterPro" id="IPR009604">
    <property type="entry name" value="LsmAD_domain"/>
</dbReference>
<proteinExistence type="predicted"/>
<evidence type="ECO:0000313" key="5">
    <source>
        <dbReference type="Proteomes" id="UP000030680"/>
    </source>
</evidence>
<keyword evidence="5" id="KW-1185">Reference proteome</keyword>
<gene>
    <name evidence="4" type="ORF">Gasu_34570</name>
</gene>